<evidence type="ECO:0000256" key="1">
    <source>
        <dbReference type="SAM" id="MobiDB-lite"/>
    </source>
</evidence>
<reference evidence="3 4" key="1">
    <citation type="submission" date="2019-02" db="EMBL/GenBank/DDBJ databases">
        <title>Sequencing the genomes of 1000 actinobacteria strains.</title>
        <authorList>
            <person name="Klenk H.-P."/>
        </authorList>
    </citation>
    <scope>NUCLEOTIDE SEQUENCE [LARGE SCALE GENOMIC DNA]</scope>
    <source>
        <strain evidence="3 4">DSM 45779</strain>
    </source>
</reference>
<feature type="compositionally biased region" description="Low complexity" evidence="1">
    <location>
        <begin position="63"/>
        <end position="73"/>
    </location>
</feature>
<keyword evidence="2" id="KW-0472">Membrane</keyword>
<comment type="caution">
    <text evidence="3">The sequence shown here is derived from an EMBL/GenBank/DDBJ whole genome shotgun (WGS) entry which is preliminary data.</text>
</comment>
<sequence length="134" mass="14020">MSATHAPEPEGRPDRDDRRDATPRPVAAPLTDRDREILDRIAGFENGSDPVFVARLNAPPAPATDATAGTTTGPAGGLGRDRIIQIVVVLGLLALLLPGPWLLVAAFLVGPAIAAFFGLRTARRAARTMKPPAA</sequence>
<evidence type="ECO:0000313" key="4">
    <source>
        <dbReference type="Proteomes" id="UP000291591"/>
    </source>
</evidence>
<feature type="region of interest" description="Disordered" evidence="1">
    <location>
        <begin position="56"/>
        <end position="75"/>
    </location>
</feature>
<gene>
    <name evidence="3" type="ORF">EV383_4047</name>
</gene>
<evidence type="ECO:0000256" key="2">
    <source>
        <dbReference type="SAM" id="Phobius"/>
    </source>
</evidence>
<protein>
    <recommendedName>
        <fullName evidence="5">DUF3040 family protein</fullName>
    </recommendedName>
</protein>
<dbReference type="Proteomes" id="UP000291591">
    <property type="component" value="Unassembled WGS sequence"/>
</dbReference>
<feature type="transmembrane region" description="Helical" evidence="2">
    <location>
        <begin position="86"/>
        <end position="119"/>
    </location>
</feature>
<feature type="region of interest" description="Disordered" evidence="1">
    <location>
        <begin position="1"/>
        <end position="34"/>
    </location>
</feature>
<dbReference type="RefSeq" id="WP_130291328.1">
    <property type="nucleotide sequence ID" value="NZ_SHKL01000001.1"/>
</dbReference>
<proteinExistence type="predicted"/>
<evidence type="ECO:0008006" key="5">
    <source>
        <dbReference type="Google" id="ProtNLM"/>
    </source>
</evidence>
<organism evidence="3 4">
    <name type="scientific">Pseudonocardia sediminis</name>
    <dbReference type="NCBI Taxonomy" id="1397368"/>
    <lineage>
        <taxon>Bacteria</taxon>
        <taxon>Bacillati</taxon>
        <taxon>Actinomycetota</taxon>
        <taxon>Actinomycetes</taxon>
        <taxon>Pseudonocardiales</taxon>
        <taxon>Pseudonocardiaceae</taxon>
        <taxon>Pseudonocardia</taxon>
    </lineage>
</organism>
<name>A0A4Q7V3H3_PSEST</name>
<accession>A0A4Q7V3H3</accession>
<dbReference type="AlphaFoldDB" id="A0A4Q7V3H3"/>
<keyword evidence="2" id="KW-0812">Transmembrane</keyword>
<evidence type="ECO:0000313" key="3">
    <source>
        <dbReference type="EMBL" id="RZT87139.1"/>
    </source>
</evidence>
<keyword evidence="2" id="KW-1133">Transmembrane helix</keyword>
<dbReference type="EMBL" id="SHKL01000001">
    <property type="protein sequence ID" value="RZT87139.1"/>
    <property type="molecule type" value="Genomic_DNA"/>
</dbReference>
<feature type="compositionally biased region" description="Basic and acidic residues" evidence="1">
    <location>
        <begin position="7"/>
        <end position="22"/>
    </location>
</feature>
<keyword evidence="4" id="KW-1185">Reference proteome</keyword>